<dbReference type="STRING" id="47500.AF333_14515"/>
<reference evidence="8 10" key="2">
    <citation type="submission" date="2016-10" db="EMBL/GenBank/DDBJ databases">
        <authorList>
            <person name="de Groot N.N."/>
        </authorList>
    </citation>
    <scope>NUCLEOTIDE SEQUENCE [LARGE SCALE GENOMIC DNA]</scope>
    <source>
        <strain evidence="8 10">DSM 2895</strain>
    </source>
</reference>
<dbReference type="InterPro" id="IPR012000">
    <property type="entry name" value="Thiamin_PyroP_enz_cen_dom"/>
</dbReference>
<dbReference type="GeneID" id="42306389"/>
<comment type="similarity">
    <text evidence="1 3">Belongs to the TPP enzyme family.</text>
</comment>
<dbReference type="Proteomes" id="UP000037269">
    <property type="component" value="Unassembled WGS sequence"/>
</dbReference>
<dbReference type="RefSeq" id="WP_043064190.1">
    <property type="nucleotide sequence ID" value="NZ_BJOA01000234.1"/>
</dbReference>
<dbReference type="Gene3D" id="3.40.50.1220">
    <property type="entry name" value="TPP-binding domain"/>
    <property type="match status" value="1"/>
</dbReference>
<dbReference type="Gene3D" id="3.40.50.970">
    <property type="match status" value="2"/>
</dbReference>
<proteinExistence type="inferred from homology"/>
<dbReference type="InterPro" id="IPR029035">
    <property type="entry name" value="DHS-like_NAD/FAD-binding_dom"/>
</dbReference>
<protein>
    <submittedName>
        <fullName evidence="7">Pyruvate oxidase</fullName>
    </submittedName>
</protein>
<reference evidence="7 9" key="1">
    <citation type="submission" date="2015-07" db="EMBL/GenBank/DDBJ databases">
        <title>Fjat-14205 dsm 2895.</title>
        <authorList>
            <person name="Liu B."/>
            <person name="Wang J."/>
            <person name="Zhu Y."/>
            <person name="Liu G."/>
            <person name="Chen Q."/>
            <person name="Chen Z."/>
            <person name="Lan J."/>
            <person name="Che J."/>
            <person name="Ge C."/>
            <person name="Shi H."/>
            <person name="Pan Z."/>
            <person name="Liu X."/>
        </authorList>
    </citation>
    <scope>NUCLEOTIDE SEQUENCE [LARGE SCALE GENOMIC DNA]</scope>
    <source>
        <strain evidence="7 9">DSM 2895</strain>
    </source>
</reference>
<dbReference type="AlphaFoldDB" id="A0A0M0H364"/>
<keyword evidence="2 3" id="KW-0786">Thiamine pyrophosphate</keyword>
<feature type="domain" description="Thiamine pyrophosphate enzyme TPP-binding" evidence="5">
    <location>
        <begin position="390"/>
        <end position="535"/>
    </location>
</feature>
<dbReference type="SUPFAM" id="SSF52467">
    <property type="entry name" value="DHS-like NAD/FAD-binding domain"/>
    <property type="match status" value="1"/>
</dbReference>
<evidence type="ECO:0000259" key="6">
    <source>
        <dbReference type="Pfam" id="PF02776"/>
    </source>
</evidence>
<organism evidence="7 9">
    <name type="scientific">Aneurinibacillus migulanus</name>
    <name type="common">Bacillus migulanus</name>
    <dbReference type="NCBI Taxonomy" id="47500"/>
    <lineage>
        <taxon>Bacteria</taxon>
        <taxon>Bacillati</taxon>
        <taxon>Bacillota</taxon>
        <taxon>Bacilli</taxon>
        <taxon>Bacillales</taxon>
        <taxon>Paenibacillaceae</taxon>
        <taxon>Aneurinibacillus group</taxon>
        <taxon>Aneurinibacillus</taxon>
    </lineage>
</organism>
<keyword evidence="9" id="KW-1185">Reference proteome</keyword>
<dbReference type="PANTHER" id="PTHR42981">
    <property type="entry name" value="PYRUVATE DEHYDROGENASE [UBIQUINONE]"/>
    <property type="match status" value="1"/>
</dbReference>
<dbReference type="PANTHER" id="PTHR42981:SF2">
    <property type="entry name" value="PYRUVATE DEHYDROGENASE [UBIQUINONE]"/>
    <property type="match status" value="1"/>
</dbReference>
<keyword evidence="7" id="KW-0670">Pyruvate</keyword>
<evidence type="ECO:0000259" key="4">
    <source>
        <dbReference type="Pfam" id="PF00205"/>
    </source>
</evidence>
<evidence type="ECO:0000259" key="5">
    <source>
        <dbReference type="Pfam" id="PF02775"/>
    </source>
</evidence>
<dbReference type="GO" id="GO:0003824">
    <property type="term" value="F:catalytic activity"/>
    <property type="evidence" value="ECO:0007669"/>
    <property type="project" value="InterPro"/>
</dbReference>
<dbReference type="PROSITE" id="PS00187">
    <property type="entry name" value="TPP_ENZYMES"/>
    <property type="match status" value="1"/>
</dbReference>
<dbReference type="PATRIC" id="fig|47500.9.peg.4308"/>
<dbReference type="Pfam" id="PF02775">
    <property type="entry name" value="TPP_enzyme_C"/>
    <property type="match status" value="1"/>
</dbReference>
<evidence type="ECO:0000313" key="10">
    <source>
        <dbReference type="Proteomes" id="UP000182836"/>
    </source>
</evidence>
<dbReference type="InterPro" id="IPR029061">
    <property type="entry name" value="THDP-binding"/>
</dbReference>
<dbReference type="InterPro" id="IPR011766">
    <property type="entry name" value="TPP_enzyme_TPP-bd"/>
</dbReference>
<dbReference type="Pfam" id="PF02776">
    <property type="entry name" value="TPP_enzyme_N"/>
    <property type="match status" value="1"/>
</dbReference>
<dbReference type="SUPFAM" id="SSF52518">
    <property type="entry name" value="Thiamin diphosphate-binding fold (THDP-binding)"/>
    <property type="match status" value="2"/>
</dbReference>
<dbReference type="OrthoDB" id="4494979at2"/>
<dbReference type="GO" id="GO:0000287">
    <property type="term" value="F:magnesium ion binding"/>
    <property type="evidence" value="ECO:0007669"/>
    <property type="project" value="InterPro"/>
</dbReference>
<dbReference type="EMBL" id="FNED01000002">
    <property type="protein sequence ID" value="SDI17962.1"/>
    <property type="molecule type" value="Genomic_DNA"/>
</dbReference>
<evidence type="ECO:0000256" key="2">
    <source>
        <dbReference type="ARBA" id="ARBA00023052"/>
    </source>
</evidence>
<dbReference type="GO" id="GO:0030976">
    <property type="term" value="F:thiamine pyrophosphate binding"/>
    <property type="evidence" value="ECO:0007669"/>
    <property type="project" value="InterPro"/>
</dbReference>
<feature type="domain" description="Thiamine pyrophosphate enzyme N-terminal TPP-binding" evidence="6">
    <location>
        <begin position="16"/>
        <end position="131"/>
    </location>
</feature>
<dbReference type="InterPro" id="IPR047211">
    <property type="entry name" value="POXB-like"/>
</dbReference>
<sequence length="547" mass="59612">MQQNIRMDTEALSGKTVAEQLLEQLRIWGVKRMYGVVGDAILGLMDAIAKQDKIQFIAVKHESTAAMMASAEAKLTGGLGVCIATMGPGLGNLLNGLGDAYKDKASVLAITGQAPTDKIGTDYKQYVNQQELIKPLAQYSTLLAHPDAIIKVLNKAMHMSLVKGTVTHLSVPKDMFTRGTKAMPHPKPLLLKGTYHFEAEGLKQAIDIMNLAQRPMILAGVGARNAAKHVETLAEKWGAGLLVSLGAKTILPDTSPNLLGGIGQGGNPYAAQVFTQADVVLLIGDTWWPEGYVPQNARIIQIDYMQENIGKGIPIELGIVGDSATIVPLLVEGVQQSTHTTWKSQWQEMRQKWVQQNEQEGNQTGSPIHPSRIVRAIEKSVQPNAILTLDTGDVTVWMNRNFRSQQQEMLFSGEWRTMGFGLPAALAAKLCMPERQVVAIVGDGGLEMVLADLLTATRYNLQITVIVFNNGYLQMERDKMIVSGFNQEGTDLTNPDFVTLAQACSWNGYRIDSDTKLEEILQQALASNRPALVEVLTAPVVHPETKG</sequence>
<evidence type="ECO:0000313" key="8">
    <source>
        <dbReference type="EMBL" id="SDI17962.1"/>
    </source>
</evidence>
<evidence type="ECO:0000313" key="7">
    <source>
        <dbReference type="EMBL" id="KON96508.1"/>
    </source>
</evidence>
<evidence type="ECO:0000313" key="9">
    <source>
        <dbReference type="Proteomes" id="UP000037269"/>
    </source>
</evidence>
<evidence type="ECO:0000256" key="3">
    <source>
        <dbReference type="RuleBase" id="RU362132"/>
    </source>
</evidence>
<accession>A0A0M0H364</accession>
<name>A0A0M0H364_ANEMI</name>
<feature type="domain" description="Thiamine pyrophosphate enzyme central" evidence="4">
    <location>
        <begin position="202"/>
        <end position="327"/>
    </location>
</feature>
<dbReference type="InterPro" id="IPR000399">
    <property type="entry name" value="TPP-bd_CS"/>
</dbReference>
<dbReference type="InterPro" id="IPR012001">
    <property type="entry name" value="Thiamin_PyroP_enz_TPP-bd_dom"/>
</dbReference>
<dbReference type="Pfam" id="PF00205">
    <property type="entry name" value="TPP_enzyme_M"/>
    <property type="match status" value="1"/>
</dbReference>
<dbReference type="EMBL" id="LGUG01000004">
    <property type="protein sequence ID" value="KON96508.1"/>
    <property type="molecule type" value="Genomic_DNA"/>
</dbReference>
<gene>
    <name evidence="7" type="ORF">AF333_14515</name>
    <name evidence="8" type="ORF">SAMN04487909_10218</name>
</gene>
<evidence type="ECO:0000256" key="1">
    <source>
        <dbReference type="ARBA" id="ARBA00007812"/>
    </source>
</evidence>
<dbReference type="Proteomes" id="UP000182836">
    <property type="component" value="Unassembled WGS sequence"/>
</dbReference>